<organism evidence="5 6">
    <name type="scientific">Capnocytophaga canimorsus</name>
    <dbReference type="NCBI Taxonomy" id="28188"/>
    <lineage>
        <taxon>Bacteria</taxon>
        <taxon>Pseudomonadati</taxon>
        <taxon>Bacteroidota</taxon>
        <taxon>Flavobacteriia</taxon>
        <taxon>Flavobacteriales</taxon>
        <taxon>Flavobacteriaceae</taxon>
        <taxon>Capnocytophaga</taxon>
    </lineage>
</organism>
<feature type="domain" description="CBS" evidence="4">
    <location>
        <begin position="172"/>
        <end position="231"/>
    </location>
</feature>
<dbReference type="Pfam" id="PF10335">
    <property type="entry name" value="DUF294_C"/>
    <property type="match status" value="1"/>
</dbReference>
<dbReference type="Pfam" id="PF03445">
    <property type="entry name" value="DUF294"/>
    <property type="match status" value="1"/>
</dbReference>
<evidence type="ECO:0000259" key="4">
    <source>
        <dbReference type="PROSITE" id="PS51371"/>
    </source>
</evidence>
<dbReference type="SUPFAM" id="SSF54631">
    <property type="entry name" value="CBS-domain pair"/>
    <property type="match status" value="1"/>
</dbReference>
<dbReference type="CDD" id="cd05401">
    <property type="entry name" value="NT_GlnE_GlnD_like"/>
    <property type="match status" value="1"/>
</dbReference>
<dbReference type="InterPro" id="IPR046342">
    <property type="entry name" value="CBS_dom_sf"/>
</dbReference>
<dbReference type="CDD" id="cd00038">
    <property type="entry name" value="CAP_ED"/>
    <property type="match status" value="1"/>
</dbReference>
<dbReference type="InterPro" id="IPR018821">
    <property type="entry name" value="DUF294_put_nucleoTrafse_sb-bd"/>
</dbReference>
<keyword evidence="5" id="KW-0378">Hydrolase</keyword>
<dbReference type="PROSITE" id="PS51371">
    <property type="entry name" value="CBS"/>
    <property type="match status" value="1"/>
</dbReference>
<dbReference type="AlphaFoldDB" id="A0A0B7INE6"/>
<evidence type="ECO:0000313" key="5">
    <source>
        <dbReference type="EMBL" id="CEN52119.1"/>
    </source>
</evidence>
<dbReference type="EC" id="3.1.1.5" evidence="5"/>
<dbReference type="SUPFAM" id="SSF51206">
    <property type="entry name" value="cAMP-binding domain-like"/>
    <property type="match status" value="1"/>
</dbReference>
<evidence type="ECO:0000256" key="2">
    <source>
        <dbReference type="PROSITE-ProRule" id="PRU00703"/>
    </source>
</evidence>
<dbReference type="GO" id="GO:0004622">
    <property type="term" value="F:phosphatidylcholine lysophospholipase activity"/>
    <property type="evidence" value="ECO:0007669"/>
    <property type="project" value="UniProtKB-EC"/>
</dbReference>
<dbReference type="SUPFAM" id="SSF81301">
    <property type="entry name" value="Nucleotidyltransferase"/>
    <property type="match status" value="1"/>
</dbReference>
<dbReference type="InterPro" id="IPR000644">
    <property type="entry name" value="CBS_dom"/>
</dbReference>
<dbReference type="InterPro" id="IPR043519">
    <property type="entry name" value="NT_sf"/>
</dbReference>
<dbReference type="GO" id="GO:0008773">
    <property type="term" value="F:[protein-PII] uridylyltransferase activity"/>
    <property type="evidence" value="ECO:0007669"/>
    <property type="project" value="InterPro"/>
</dbReference>
<dbReference type="PANTHER" id="PTHR43080:SF2">
    <property type="entry name" value="CBS DOMAIN-CONTAINING PROTEIN"/>
    <property type="match status" value="1"/>
</dbReference>
<evidence type="ECO:0000256" key="1">
    <source>
        <dbReference type="ARBA" id="ARBA00023122"/>
    </source>
</evidence>
<dbReference type="InterPro" id="IPR005105">
    <property type="entry name" value="GlnD_Uridyltrans_N"/>
</dbReference>
<dbReference type="SMART" id="SM00116">
    <property type="entry name" value="CBS"/>
    <property type="match status" value="1"/>
</dbReference>
<dbReference type="Gene3D" id="3.10.580.10">
    <property type="entry name" value="CBS-domain"/>
    <property type="match status" value="1"/>
</dbReference>
<dbReference type="SMART" id="SM00100">
    <property type="entry name" value="cNMP"/>
    <property type="match status" value="1"/>
</dbReference>
<proteinExistence type="predicted"/>
<reference evidence="6" key="1">
    <citation type="submission" date="2015-01" db="EMBL/GenBank/DDBJ databases">
        <authorList>
            <person name="MANFREDI Pablo"/>
        </authorList>
    </citation>
    <scope>NUCLEOTIDE SEQUENCE [LARGE SCALE GENOMIC DNA]</scope>
    <source>
        <strain evidence="6">Cc11</strain>
    </source>
</reference>
<keyword evidence="1 2" id="KW-0129">CBS domain</keyword>
<gene>
    <name evidence="5" type="ORF">CCAN11_2410015</name>
</gene>
<sequence length="653" mass="75451">MRNTIARRVYDFLKKYPPFDIITEEDLLTLSKEVVVIYLEKGKVLFAENEQAHSFLYIVKEGAIEMKQTINTHQEMVDICDEGDVFGVRPMITNTPYTMSAIAQEESIVYGIPADEFKPILEKDTKIGLYLIEIFASKTRNPYSADYTKYLYKHFDRNMLQQDFFELQPAAYVRKVVRITAEGTIKEATALMTEKRVSSIVVTDSQKKPIGIVTDKDLRKQIATGYFSLDMQVGQVMSSPVRTYPKRMTISQAQFEMIKYQINHLIITEDGTPDTPVCGIMTYHDIEIMKGDDIPGLMKAVKRCTKSKHLKRIRQQSLNLLKGYVVQNIPLGLITDLFHQLFEAITVKAIEICIKRMETPPPVRFAWMSLGSHGRKEQFLITDQDNAIVFENVSPQNYPKTQEYFLQLAKKVNQMLNKIGYEYCPADMMAKNPKWCMSLDKWEEQYHAWVTQAQDSDLLMFSIFYDMCFTYGEATLVDKLSQKVFEFTQENERFMMLLAKSALENPSPLGFFRQFIVEHDGKYKDQFDLKTRAITTLTDIGRLLILSHKIKGITNTAERFEKLAQIEPQNAEIYLACAYAAKALLKFRIKSGLKNDNSGRYLDINHLSKEEKTKLKRTFKAISNAQELVKLRLKSVLIYKLCLENYLKNQAQN</sequence>
<dbReference type="EMBL" id="CDOK01000159">
    <property type="protein sequence ID" value="CEN52119.1"/>
    <property type="molecule type" value="Genomic_DNA"/>
</dbReference>
<accession>A0A0B7INE6</accession>
<dbReference type="Proteomes" id="UP000039370">
    <property type="component" value="Unassembled WGS sequence"/>
</dbReference>
<feature type="domain" description="Cyclic nucleotide-binding" evidence="3">
    <location>
        <begin position="56"/>
        <end position="138"/>
    </location>
</feature>
<dbReference type="InterPro" id="IPR051257">
    <property type="entry name" value="Diverse_CBS-Domain"/>
</dbReference>
<dbReference type="PROSITE" id="PS50042">
    <property type="entry name" value="CNMP_BINDING_3"/>
    <property type="match status" value="1"/>
</dbReference>
<dbReference type="Pfam" id="PF00571">
    <property type="entry name" value="CBS"/>
    <property type="match status" value="2"/>
</dbReference>
<evidence type="ECO:0000313" key="6">
    <source>
        <dbReference type="Proteomes" id="UP000039370"/>
    </source>
</evidence>
<dbReference type="InterPro" id="IPR018490">
    <property type="entry name" value="cNMP-bd_dom_sf"/>
</dbReference>
<protein>
    <submittedName>
        <fullName evidence="5">Putative lysophospholipase</fullName>
        <ecNumber evidence="5">3.1.1.5</ecNumber>
    </submittedName>
</protein>
<evidence type="ECO:0000259" key="3">
    <source>
        <dbReference type="PROSITE" id="PS50042"/>
    </source>
</evidence>
<dbReference type="Pfam" id="PF00027">
    <property type="entry name" value="cNMP_binding"/>
    <property type="match status" value="1"/>
</dbReference>
<dbReference type="Gene3D" id="2.60.120.10">
    <property type="entry name" value="Jelly Rolls"/>
    <property type="match status" value="1"/>
</dbReference>
<dbReference type="InterPro" id="IPR014710">
    <property type="entry name" value="RmlC-like_jellyroll"/>
</dbReference>
<name>A0A0B7INE6_9FLAO</name>
<dbReference type="InterPro" id="IPR000595">
    <property type="entry name" value="cNMP-bd_dom"/>
</dbReference>
<dbReference type="PANTHER" id="PTHR43080">
    <property type="entry name" value="CBS DOMAIN-CONTAINING PROTEIN CBSX3, MITOCHONDRIAL"/>
    <property type="match status" value="1"/>
</dbReference>